<evidence type="ECO:0000313" key="2">
    <source>
        <dbReference type="Proteomes" id="UP000879542"/>
    </source>
</evidence>
<reference evidence="1" key="1">
    <citation type="journal article" date="2018" name="Genome Biol.">
        <title>SKESA: strategic k-mer extension for scrupulous assemblies.</title>
        <authorList>
            <person name="Souvorov A."/>
            <person name="Agarwala R."/>
            <person name="Lipman D.J."/>
        </authorList>
    </citation>
    <scope>NUCLEOTIDE SEQUENCE</scope>
    <source>
        <strain evidence="1">Clostridioides</strain>
    </source>
</reference>
<dbReference type="EMBL" id="DAEQIJ010000007">
    <property type="protein sequence ID" value="HBH2620112.1"/>
    <property type="molecule type" value="Genomic_DNA"/>
</dbReference>
<gene>
    <name evidence="1" type="ORF">KRQ00_001874</name>
</gene>
<sequence>MRSVTVEDGEERFAIEKIYVKSLKRYEVRICLYRDCKDRMNKLIPRPVDISPDKLSTLILVGIKAGILDDDFKQELIKGLS</sequence>
<evidence type="ECO:0000313" key="1">
    <source>
        <dbReference type="EMBL" id="HBH2620112.1"/>
    </source>
</evidence>
<protein>
    <submittedName>
        <fullName evidence="1">Uncharacterized protein</fullName>
    </submittedName>
</protein>
<organism evidence="1 2">
    <name type="scientific">Clostridioides difficile</name>
    <name type="common">Peptoclostridium difficile</name>
    <dbReference type="NCBI Taxonomy" id="1496"/>
    <lineage>
        <taxon>Bacteria</taxon>
        <taxon>Bacillati</taxon>
        <taxon>Bacillota</taxon>
        <taxon>Clostridia</taxon>
        <taxon>Peptostreptococcales</taxon>
        <taxon>Peptostreptococcaceae</taxon>
        <taxon>Clostridioides</taxon>
    </lineage>
</organism>
<accession>A0A9P4D9E9</accession>
<proteinExistence type="predicted"/>
<comment type="caution">
    <text evidence="1">The sequence shown here is derived from an EMBL/GenBank/DDBJ whole genome shotgun (WGS) entry which is preliminary data.</text>
</comment>
<dbReference type="RefSeq" id="WP_003427578.1">
    <property type="nucleotide sequence ID" value="NZ_AP025558.1"/>
</dbReference>
<dbReference type="AlphaFoldDB" id="A0A9P4D9E9"/>
<dbReference type="Proteomes" id="UP000879542">
    <property type="component" value="Unassembled WGS sequence"/>
</dbReference>
<reference evidence="1" key="2">
    <citation type="submission" date="2021-06" db="EMBL/GenBank/DDBJ databases">
        <authorList>
            <consortium name="NCBI Pathogen Detection Project"/>
        </authorList>
    </citation>
    <scope>NUCLEOTIDE SEQUENCE</scope>
    <source>
        <strain evidence="1">Clostridioides</strain>
    </source>
</reference>
<name>A0A9P4D9E9_CLODI</name>